<dbReference type="OrthoDB" id="5614404at2"/>
<protein>
    <recommendedName>
        <fullName evidence="4">Bacteriophage N4 adsorption protein B</fullName>
    </recommendedName>
</protein>
<dbReference type="InterPro" id="IPR037257">
    <property type="entry name" value="T2SS_E_N_sf"/>
</dbReference>
<dbReference type="RefSeq" id="WP_055067791.1">
    <property type="nucleotide sequence ID" value="NZ_CP173697.1"/>
</dbReference>
<dbReference type="Gene3D" id="3.40.1550.10">
    <property type="entry name" value="CheC-like"/>
    <property type="match status" value="1"/>
</dbReference>
<sequence length="298" mass="33948">MYTQFFGNYLLANGYVTRDQLFSAMRQEADQHMKLGTLAIHAGYMNAAQVDDVVIHQTHQDNRFGELAIQLGYLTEAQVEELLKQQTPAFLSLGQVLLDEGVLTNTDFEQIIQDYRSKNGMEDEESLIERRKNIQQLFENFFSSTDAALSEKGHMFIELLFNDFIRFIGSDYTPLSVEEVTEASIACCVKQEIHGDYAINTYISMDLDTAIAFATRYVHEQFHSYDEYVQASLEDFLNLQNGLFIVNVSNTSNTELTLGAPEHITVSPIQFSGRTLHIPVLYTFGTIDFYMECVSIKE</sequence>
<dbReference type="InterPro" id="IPR028976">
    <property type="entry name" value="CheC-like_sf"/>
</dbReference>
<evidence type="ECO:0000313" key="3">
    <source>
        <dbReference type="Proteomes" id="UP000049979"/>
    </source>
</evidence>
<proteinExistence type="predicted"/>
<keyword evidence="1" id="KW-0145">Chemotaxis</keyword>
<dbReference type="EMBL" id="CVRR01000019">
    <property type="protein sequence ID" value="CRL37892.1"/>
    <property type="molecule type" value="Genomic_DNA"/>
</dbReference>
<gene>
    <name evidence="2" type="ORF">M72_05191</name>
</gene>
<dbReference type="STRING" id="301302.ERS852420_00663"/>
<evidence type="ECO:0008006" key="4">
    <source>
        <dbReference type="Google" id="ProtNLM"/>
    </source>
</evidence>
<name>A0A0M6WNP6_9FIRM</name>
<reference evidence="3" key="1">
    <citation type="submission" date="2015-05" db="EMBL/GenBank/DDBJ databases">
        <authorList>
            <consortium name="Pathogen Informatics"/>
        </authorList>
    </citation>
    <scope>NUCLEOTIDE SEQUENCE [LARGE SCALE GENOMIC DNA]</scope>
    <source>
        <strain evidence="3">M72</strain>
    </source>
</reference>
<dbReference type="SUPFAM" id="SSF160246">
    <property type="entry name" value="EspE N-terminal domain-like"/>
    <property type="match status" value="1"/>
</dbReference>
<dbReference type="Proteomes" id="UP000049979">
    <property type="component" value="Unassembled WGS sequence"/>
</dbReference>
<evidence type="ECO:0000313" key="2">
    <source>
        <dbReference type="EMBL" id="CRL37892.1"/>
    </source>
</evidence>
<dbReference type="GO" id="GO:0006935">
    <property type="term" value="P:chemotaxis"/>
    <property type="evidence" value="ECO:0007669"/>
    <property type="project" value="UniProtKB-KW"/>
</dbReference>
<accession>A0A0M6WNP6</accession>
<dbReference type="AlphaFoldDB" id="A0A0M6WNP6"/>
<organism evidence="2 3">
    <name type="scientific">Roseburia faecis</name>
    <dbReference type="NCBI Taxonomy" id="301302"/>
    <lineage>
        <taxon>Bacteria</taxon>
        <taxon>Bacillati</taxon>
        <taxon>Bacillota</taxon>
        <taxon>Clostridia</taxon>
        <taxon>Lachnospirales</taxon>
        <taxon>Lachnospiraceae</taxon>
        <taxon>Roseburia</taxon>
    </lineage>
</organism>
<dbReference type="SUPFAM" id="SSF103039">
    <property type="entry name" value="CheC-like"/>
    <property type="match status" value="1"/>
</dbReference>
<keyword evidence="3" id="KW-1185">Reference proteome</keyword>
<evidence type="ECO:0000256" key="1">
    <source>
        <dbReference type="ARBA" id="ARBA00022500"/>
    </source>
</evidence>